<reference evidence="6" key="2">
    <citation type="submission" date="2022-10" db="EMBL/GenBank/DDBJ databases">
        <authorList>
            <consortium name="ENA_rothamsted_submissions"/>
            <consortium name="culmorum"/>
            <person name="King R."/>
        </authorList>
    </citation>
    <scope>NUCLEOTIDE SEQUENCE</scope>
</reference>
<dbReference type="GO" id="GO:0016272">
    <property type="term" value="C:prefoldin complex"/>
    <property type="evidence" value="ECO:0007669"/>
    <property type="project" value="InterPro"/>
</dbReference>
<keyword evidence="3" id="KW-0143">Chaperone</keyword>
<sequence>MDTQAAQIQKKLQIELDSFKATQKEYSKLVQQRQQLDGQLNENQNVLEEMNILAEDKNTVYKLIGPILVKQSLTESKQNVSKRIDYISKELQKCNDRLTTIEKEQDKHRENLGKLQQQLSVISAMK</sequence>
<gene>
    <name evidence="6" type="ORF">CHIRRI_LOCUS11987</name>
</gene>
<dbReference type="GO" id="GO:0006457">
    <property type="term" value="P:protein folding"/>
    <property type="evidence" value="ECO:0007669"/>
    <property type="project" value="InterPro"/>
</dbReference>
<dbReference type="SUPFAM" id="SSF46579">
    <property type="entry name" value="Prefoldin"/>
    <property type="match status" value="1"/>
</dbReference>
<proteinExistence type="inferred from homology"/>
<dbReference type="GO" id="GO:0005737">
    <property type="term" value="C:cytoplasm"/>
    <property type="evidence" value="ECO:0007669"/>
    <property type="project" value="TreeGrafter"/>
</dbReference>
<dbReference type="AlphaFoldDB" id="A0A9N9S1N0"/>
<dbReference type="GO" id="GO:0051082">
    <property type="term" value="F:unfolded protein binding"/>
    <property type="evidence" value="ECO:0007669"/>
    <property type="project" value="InterPro"/>
</dbReference>
<keyword evidence="5" id="KW-0175">Coiled coil</keyword>
<dbReference type="InterPro" id="IPR009053">
    <property type="entry name" value="Prefoldin"/>
</dbReference>
<evidence type="ECO:0000256" key="1">
    <source>
        <dbReference type="ARBA" id="ARBA00008045"/>
    </source>
</evidence>
<dbReference type="GO" id="GO:0051087">
    <property type="term" value="F:protein-folding chaperone binding"/>
    <property type="evidence" value="ECO:0007669"/>
    <property type="project" value="TreeGrafter"/>
</dbReference>
<dbReference type="PANTHER" id="PTHR21431">
    <property type="entry name" value="PREFOLDIN SUBUNIT 6"/>
    <property type="match status" value="1"/>
</dbReference>
<dbReference type="Pfam" id="PF01920">
    <property type="entry name" value="Prefoldin_2"/>
    <property type="match status" value="1"/>
</dbReference>
<keyword evidence="7" id="KW-1185">Reference proteome</keyword>
<protein>
    <recommendedName>
        <fullName evidence="4">Probable prefoldin subunit 6</fullName>
    </recommendedName>
</protein>
<evidence type="ECO:0000256" key="4">
    <source>
        <dbReference type="ARBA" id="ARBA00072592"/>
    </source>
</evidence>
<feature type="coiled-coil region" evidence="5">
    <location>
        <begin position="91"/>
        <end position="118"/>
    </location>
</feature>
<evidence type="ECO:0000256" key="5">
    <source>
        <dbReference type="SAM" id="Coils"/>
    </source>
</evidence>
<name>A0A9N9S1N0_9DIPT</name>
<accession>A0A9N9S1N0</accession>
<dbReference type="EMBL" id="OU895879">
    <property type="protein sequence ID" value="CAG9809158.1"/>
    <property type="molecule type" value="Genomic_DNA"/>
</dbReference>
<evidence type="ECO:0000313" key="7">
    <source>
        <dbReference type="Proteomes" id="UP001153620"/>
    </source>
</evidence>
<dbReference type="PANTHER" id="PTHR21431:SF0">
    <property type="entry name" value="PREFOLDIN SUBUNIT 6"/>
    <property type="match status" value="1"/>
</dbReference>
<dbReference type="Proteomes" id="UP001153620">
    <property type="component" value="Chromosome 3"/>
</dbReference>
<evidence type="ECO:0000256" key="2">
    <source>
        <dbReference type="ARBA" id="ARBA00011695"/>
    </source>
</evidence>
<evidence type="ECO:0000256" key="3">
    <source>
        <dbReference type="ARBA" id="ARBA00023186"/>
    </source>
</evidence>
<organism evidence="6 7">
    <name type="scientific">Chironomus riparius</name>
    <dbReference type="NCBI Taxonomy" id="315576"/>
    <lineage>
        <taxon>Eukaryota</taxon>
        <taxon>Metazoa</taxon>
        <taxon>Ecdysozoa</taxon>
        <taxon>Arthropoda</taxon>
        <taxon>Hexapoda</taxon>
        <taxon>Insecta</taxon>
        <taxon>Pterygota</taxon>
        <taxon>Neoptera</taxon>
        <taxon>Endopterygota</taxon>
        <taxon>Diptera</taxon>
        <taxon>Nematocera</taxon>
        <taxon>Chironomoidea</taxon>
        <taxon>Chironomidae</taxon>
        <taxon>Chironominae</taxon>
        <taxon>Chironomus</taxon>
    </lineage>
</organism>
<dbReference type="FunFam" id="1.10.287.370:FF:000003">
    <property type="entry name" value="Prefoldin subunit 6"/>
    <property type="match status" value="1"/>
</dbReference>
<dbReference type="OrthoDB" id="248120at2759"/>
<evidence type="ECO:0000313" key="6">
    <source>
        <dbReference type="EMBL" id="CAG9809158.1"/>
    </source>
</evidence>
<comment type="similarity">
    <text evidence="1">Belongs to the prefoldin subunit beta family.</text>
</comment>
<dbReference type="CDD" id="cd23161">
    <property type="entry name" value="Prefoldin_6"/>
    <property type="match status" value="1"/>
</dbReference>
<reference evidence="6" key="1">
    <citation type="submission" date="2022-01" db="EMBL/GenBank/DDBJ databases">
        <authorList>
            <person name="King R."/>
        </authorList>
    </citation>
    <scope>NUCLEOTIDE SEQUENCE</scope>
</reference>
<dbReference type="Gene3D" id="1.10.287.370">
    <property type="match status" value="1"/>
</dbReference>
<dbReference type="InterPro" id="IPR002777">
    <property type="entry name" value="PFD_beta-like"/>
</dbReference>
<comment type="subunit">
    <text evidence="2">Heterohexamer of two PFD-alpha type and four PFD-beta type subunits.</text>
</comment>
<dbReference type="GO" id="GO:0051131">
    <property type="term" value="P:chaperone-mediated protein complex assembly"/>
    <property type="evidence" value="ECO:0007669"/>
    <property type="project" value="TreeGrafter"/>
</dbReference>